<dbReference type="InterPro" id="IPR051054">
    <property type="entry name" value="SorC_transcr_regulators"/>
</dbReference>
<keyword evidence="4" id="KW-0804">Transcription</keyword>
<accession>A0A644SYY5</accession>
<dbReference type="GO" id="GO:0003677">
    <property type="term" value="F:DNA binding"/>
    <property type="evidence" value="ECO:0007669"/>
    <property type="project" value="UniProtKB-KW"/>
</dbReference>
<protein>
    <submittedName>
        <fullName evidence="6">Sorbitol operon regulator</fullName>
    </submittedName>
</protein>
<evidence type="ECO:0000256" key="3">
    <source>
        <dbReference type="ARBA" id="ARBA00023125"/>
    </source>
</evidence>
<dbReference type="InterPro" id="IPR036388">
    <property type="entry name" value="WH-like_DNA-bd_sf"/>
</dbReference>
<evidence type="ECO:0000256" key="4">
    <source>
        <dbReference type="ARBA" id="ARBA00023163"/>
    </source>
</evidence>
<dbReference type="GO" id="GO:0030246">
    <property type="term" value="F:carbohydrate binding"/>
    <property type="evidence" value="ECO:0007669"/>
    <property type="project" value="InterPro"/>
</dbReference>
<dbReference type="EMBL" id="VSSQ01000008">
    <property type="protein sequence ID" value="MPL58851.1"/>
    <property type="molecule type" value="Genomic_DNA"/>
</dbReference>
<keyword evidence="2" id="KW-0805">Transcription regulation</keyword>
<dbReference type="CDD" id="cd00093">
    <property type="entry name" value="HTH_XRE"/>
    <property type="match status" value="1"/>
</dbReference>
<dbReference type="PANTHER" id="PTHR34294:SF1">
    <property type="entry name" value="TRANSCRIPTIONAL REGULATOR LSRR"/>
    <property type="match status" value="1"/>
</dbReference>
<evidence type="ECO:0000256" key="1">
    <source>
        <dbReference type="ARBA" id="ARBA00010466"/>
    </source>
</evidence>
<evidence type="ECO:0000259" key="5">
    <source>
        <dbReference type="Pfam" id="PF04198"/>
    </source>
</evidence>
<reference evidence="6" key="1">
    <citation type="submission" date="2019-08" db="EMBL/GenBank/DDBJ databases">
        <authorList>
            <person name="Kucharzyk K."/>
            <person name="Murdoch R.W."/>
            <person name="Higgins S."/>
            <person name="Loffler F."/>
        </authorList>
    </citation>
    <scope>NUCLEOTIDE SEQUENCE</scope>
</reference>
<dbReference type="InterPro" id="IPR001387">
    <property type="entry name" value="Cro/C1-type_HTH"/>
</dbReference>
<sequence>MKPGPDVSTIYRIARYYYADGFSQDQIAGKEGVSRSQISRLIDKARELGLVRITLVPPSSLRAEELAKDLAKALGLKSAIVVPVRKNANDEEISLAIATRAADCLPAILADYEFVGLGWGYTVYKTAELLPRGLGTGARPYFVPLIGTSGDDNPNLQINTIIDRFGAAFRTKGLFVNIPCVRETDAPLSRIEAQRVAMLQERWGQLDVAVVGLGAPPTESPGLIDELPAECKAELKRSSACGDILAHFFGADGEILNVEHSYKLLAFDIAGLRRLKRSICLAGGAAKVGGIVTAARAGFISDLITDESTAIEALERARRRHGAQAPVRDAEVPESGAKAL</sequence>
<dbReference type="InterPro" id="IPR037171">
    <property type="entry name" value="NagB/RpiA_transferase-like"/>
</dbReference>
<comment type="similarity">
    <text evidence="1">Belongs to the SorC transcriptional regulatory family.</text>
</comment>
<gene>
    <name evidence="6" type="primary">sorC_1</name>
    <name evidence="6" type="ORF">SDC9_04397</name>
</gene>
<organism evidence="6">
    <name type="scientific">bioreactor metagenome</name>
    <dbReference type="NCBI Taxonomy" id="1076179"/>
    <lineage>
        <taxon>unclassified sequences</taxon>
        <taxon>metagenomes</taxon>
        <taxon>ecological metagenomes</taxon>
    </lineage>
</organism>
<keyword evidence="3" id="KW-0238">DNA-binding</keyword>
<proteinExistence type="inferred from homology"/>
<dbReference type="InterPro" id="IPR007324">
    <property type="entry name" value="Sugar-bd_dom_put"/>
</dbReference>
<dbReference type="PANTHER" id="PTHR34294">
    <property type="entry name" value="TRANSCRIPTIONAL REGULATOR-RELATED"/>
    <property type="match status" value="1"/>
</dbReference>
<dbReference type="Gene3D" id="3.40.50.1360">
    <property type="match status" value="1"/>
</dbReference>
<dbReference type="Gene3D" id="1.10.10.10">
    <property type="entry name" value="Winged helix-like DNA-binding domain superfamily/Winged helix DNA-binding domain"/>
    <property type="match status" value="1"/>
</dbReference>
<dbReference type="AlphaFoldDB" id="A0A644SYY5"/>
<evidence type="ECO:0000313" key="6">
    <source>
        <dbReference type="EMBL" id="MPL58851.1"/>
    </source>
</evidence>
<comment type="caution">
    <text evidence="6">The sequence shown here is derived from an EMBL/GenBank/DDBJ whole genome shotgun (WGS) entry which is preliminary data.</text>
</comment>
<dbReference type="SUPFAM" id="SSF100950">
    <property type="entry name" value="NagB/RpiA/CoA transferase-like"/>
    <property type="match status" value="1"/>
</dbReference>
<name>A0A644SYY5_9ZZZZ</name>
<evidence type="ECO:0000256" key="2">
    <source>
        <dbReference type="ARBA" id="ARBA00023015"/>
    </source>
</evidence>
<feature type="domain" description="Sugar-binding" evidence="5">
    <location>
        <begin position="65"/>
        <end position="312"/>
    </location>
</feature>
<dbReference type="Pfam" id="PF04198">
    <property type="entry name" value="Sugar-bind"/>
    <property type="match status" value="1"/>
</dbReference>